<dbReference type="AlphaFoldDB" id="A0A2M3ZSU5"/>
<accession>A0A2M3ZSU5</accession>
<proteinExistence type="predicted"/>
<evidence type="ECO:0000313" key="1">
    <source>
        <dbReference type="EMBL" id="MBW31520.1"/>
    </source>
</evidence>
<sequence length="73" mass="7831">MEQQPVATVAVTIAAAPAAPPTAVAACTSMSHPSRYLLRYHIFLIYLKTHCLHTASVRCPAVFLHRAAPACSE</sequence>
<protein>
    <submittedName>
        <fullName evidence="1">Putative secreted peptide</fullName>
    </submittedName>
</protein>
<name>A0A2M3ZSU5_9DIPT</name>
<reference evidence="1" key="1">
    <citation type="submission" date="2018-01" db="EMBL/GenBank/DDBJ databases">
        <title>An insight into the sialome of Amazonian anophelines.</title>
        <authorList>
            <person name="Ribeiro J.M."/>
            <person name="Scarpassa V."/>
            <person name="Calvo E."/>
        </authorList>
    </citation>
    <scope>NUCLEOTIDE SEQUENCE</scope>
    <source>
        <tissue evidence="1">Salivary glands</tissue>
    </source>
</reference>
<organism evidence="1">
    <name type="scientific">Anopheles braziliensis</name>
    <dbReference type="NCBI Taxonomy" id="58242"/>
    <lineage>
        <taxon>Eukaryota</taxon>
        <taxon>Metazoa</taxon>
        <taxon>Ecdysozoa</taxon>
        <taxon>Arthropoda</taxon>
        <taxon>Hexapoda</taxon>
        <taxon>Insecta</taxon>
        <taxon>Pterygota</taxon>
        <taxon>Neoptera</taxon>
        <taxon>Endopterygota</taxon>
        <taxon>Diptera</taxon>
        <taxon>Nematocera</taxon>
        <taxon>Culicoidea</taxon>
        <taxon>Culicidae</taxon>
        <taxon>Anophelinae</taxon>
        <taxon>Anopheles</taxon>
    </lineage>
</organism>
<dbReference type="EMBL" id="GGFM01010769">
    <property type="protein sequence ID" value="MBW31520.1"/>
    <property type="molecule type" value="Transcribed_RNA"/>
</dbReference>